<keyword evidence="4" id="KW-0233">DNA recombination</keyword>
<dbReference type="InterPro" id="IPR013762">
    <property type="entry name" value="Integrase-like_cat_sf"/>
</dbReference>
<keyword evidence="3 5" id="KW-0238">DNA-binding</keyword>
<dbReference type="AlphaFoldDB" id="A0A2G1VYL7"/>
<dbReference type="Gene3D" id="1.10.150.130">
    <property type="match status" value="1"/>
</dbReference>
<reference evidence="8 9" key="1">
    <citation type="submission" date="2017-06" db="EMBL/GenBank/DDBJ databases">
        <title>Description of Rhodopirellula bahusiensis sp. nov.</title>
        <authorList>
            <person name="Kizina J."/>
            <person name="Harder J."/>
        </authorList>
    </citation>
    <scope>NUCLEOTIDE SEQUENCE [LARGE SCALE GENOMIC DNA]</scope>
    <source>
        <strain evidence="8 9">SWK21</strain>
    </source>
</reference>
<dbReference type="GO" id="GO:0003677">
    <property type="term" value="F:DNA binding"/>
    <property type="evidence" value="ECO:0007669"/>
    <property type="project" value="UniProtKB-UniRule"/>
</dbReference>
<evidence type="ECO:0000256" key="5">
    <source>
        <dbReference type="PROSITE-ProRule" id="PRU01248"/>
    </source>
</evidence>
<accession>A0A2G1VYL7</accession>
<dbReference type="InterPro" id="IPR010998">
    <property type="entry name" value="Integrase_recombinase_N"/>
</dbReference>
<keyword evidence="2" id="KW-0229">DNA integration</keyword>
<evidence type="ECO:0000256" key="1">
    <source>
        <dbReference type="ARBA" id="ARBA00008857"/>
    </source>
</evidence>
<proteinExistence type="inferred from homology"/>
<comment type="caution">
    <text evidence="8">The sequence shown here is derived from an EMBL/GenBank/DDBJ whole genome shotgun (WGS) entry which is preliminary data.</text>
</comment>
<dbReference type="CDD" id="cd00397">
    <property type="entry name" value="DNA_BRE_C"/>
    <property type="match status" value="1"/>
</dbReference>
<feature type="domain" description="Tyr recombinase" evidence="6">
    <location>
        <begin position="219"/>
        <end position="431"/>
    </location>
</feature>
<dbReference type="PROSITE" id="PS51900">
    <property type="entry name" value="CB"/>
    <property type="match status" value="1"/>
</dbReference>
<evidence type="ECO:0000256" key="2">
    <source>
        <dbReference type="ARBA" id="ARBA00022908"/>
    </source>
</evidence>
<dbReference type="PANTHER" id="PTHR30629">
    <property type="entry name" value="PROPHAGE INTEGRASE"/>
    <property type="match status" value="1"/>
</dbReference>
<dbReference type="Pfam" id="PF00589">
    <property type="entry name" value="Phage_integrase"/>
    <property type="match status" value="1"/>
</dbReference>
<dbReference type="InterPro" id="IPR002104">
    <property type="entry name" value="Integrase_catalytic"/>
</dbReference>
<dbReference type="InterPro" id="IPR050808">
    <property type="entry name" value="Phage_Integrase"/>
</dbReference>
<dbReference type="GO" id="GO:0006310">
    <property type="term" value="P:DNA recombination"/>
    <property type="evidence" value="ECO:0007669"/>
    <property type="project" value="UniProtKB-KW"/>
</dbReference>
<evidence type="ECO:0000313" key="8">
    <source>
        <dbReference type="EMBL" id="PHQ31835.1"/>
    </source>
</evidence>
<evidence type="ECO:0000256" key="4">
    <source>
        <dbReference type="ARBA" id="ARBA00023172"/>
    </source>
</evidence>
<dbReference type="PANTHER" id="PTHR30629:SF2">
    <property type="entry name" value="PROPHAGE INTEGRASE INTS-RELATED"/>
    <property type="match status" value="1"/>
</dbReference>
<dbReference type="Proteomes" id="UP000225740">
    <property type="component" value="Unassembled WGS sequence"/>
</dbReference>
<protein>
    <recommendedName>
        <fullName evidence="10">Integrase</fullName>
    </recommendedName>
</protein>
<evidence type="ECO:0000259" key="6">
    <source>
        <dbReference type="PROSITE" id="PS51898"/>
    </source>
</evidence>
<dbReference type="EMBL" id="NIZW01000038">
    <property type="protein sequence ID" value="PHQ31835.1"/>
    <property type="molecule type" value="Genomic_DNA"/>
</dbReference>
<sequence>MALSIQQPEEELIMAKLRVGNRTDNGVYKNVVLDIGRKVTIGIGYVDGTPKEQSIFTTLEMLETSIIRGQEPNLELRKRLGRLPSGVVKKLRKHDLIAEADKGPTLKELRDQFLADKLMTADPRSVRKYRNALDNGLLRSIDGQRKVSTLDSDDLVKFIRTADKSYAQSTVATQIKRAKAFVGYAVDKGHLRANPFKRDSISQLCSAFTILLTEERSQTQTQNMTLETMERLLQCKKSLRSEIEDAEWNALVHLLRFGGGRVSSYLVLRWRDIDFDRHQILLRMKRTATKRKFVKGAKRTQVVPLFFEMVESLKRLKALQPEGTEFVLNKIGNLDTKPEFETTNAKGERIRQGRWETNLSTTFTKILKRNGIATWAQPLHGFRSFRAAELARNGATEIELNAWIGNSAEVRKRHYGKFHNADEDRLRELMVRKSA</sequence>
<dbReference type="GO" id="GO:0015074">
    <property type="term" value="P:DNA integration"/>
    <property type="evidence" value="ECO:0007669"/>
    <property type="project" value="UniProtKB-KW"/>
</dbReference>
<organism evidence="8 9">
    <name type="scientific">Rhodopirellula bahusiensis</name>
    <dbReference type="NCBI Taxonomy" id="2014065"/>
    <lineage>
        <taxon>Bacteria</taxon>
        <taxon>Pseudomonadati</taxon>
        <taxon>Planctomycetota</taxon>
        <taxon>Planctomycetia</taxon>
        <taxon>Pirellulales</taxon>
        <taxon>Pirellulaceae</taxon>
        <taxon>Rhodopirellula</taxon>
    </lineage>
</organism>
<dbReference type="InterPro" id="IPR011010">
    <property type="entry name" value="DNA_brk_join_enz"/>
</dbReference>
<comment type="similarity">
    <text evidence="1">Belongs to the 'phage' integrase family.</text>
</comment>
<dbReference type="InterPro" id="IPR044068">
    <property type="entry name" value="CB"/>
</dbReference>
<evidence type="ECO:0000313" key="9">
    <source>
        <dbReference type="Proteomes" id="UP000225740"/>
    </source>
</evidence>
<dbReference type="PROSITE" id="PS51898">
    <property type="entry name" value="TYR_RECOMBINASE"/>
    <property type="match status" value="1"/>
</dbReference>
<keyword evidence="9" id="KW-1185">Reference proteome</keyword>
<evidence type="ECO:0008006" key="10">
    <source>
        <dbReference type="Google" id="ProtNLM"/>
    </source>
</evidence>
<gene>
    <name evidence="8" type="ORF">CEE69_29150</name>
</gene>
<evidence type="ECO:0000259" key="7">
    <source>
        <dbReference type="PROSITE" id="PS51900"/>
    </source>
</evidence>
<dbReference type="SUPFAM" id="SSF56349">
    <property type="entry name" value="DNA breaking-rejoining enzymes"/>
    <property type="match status" value="1"/>
</dbReference>
<dbReference type="Gene3D" id="1.10.443.10">
    <property type="entry name" value="Intergrase catalytic core"/>
    <property type="match status" value="1"/>
</dbReference>
<feature type="domain" description="Core-binding (CB)" evidence="7">
    <location>
        <begin position="104"/>
        <end position="186"/>
    </location>
</feature>
<name>A0A2G1VYL7_9BACT</name>
<evidence type="ECO:0000256" key="3">
    <source>
        <dbReference type="ARBA" id="ARBA00023125"/>
    </source>
</evidence>